<feature type="compositionally biased region" description="Basic and acidic residues" evidence="1">
    <location>
        <begin position="192"/>
        <end position="210"/>
    </location>
</feature>
<dbReference type="CDD" id="cd18808">
    <property type="entry name" value="SF1_C_Upf1"/>
    <property type="match status" value="1"/>
</dbReference>
<dbReference type="PANTHER" id="PTHR10887">
    <property type="entry name" value="DNA2/NAM7 HELICASE FAMILY"/>
    <property type="match status" value="1"/>
</dbReference>
<dbReference type="InterPro" id="IPR041679">
    <property type="entry name" value="DNA2/NAM7-like_C"/>
</dbReference>
<dbReference type="InterPro" id="IPR041677">
    <property type="entry name" value="DNA2/NAM7_AAA_11"/>
</dbReference>
<dbReference type="Proteomes" id="UP000559182">
    <property type="component" value="Unassembled WGS sequence"/>
</dbReference>
<evidence type="ECO:0000259" key="3">
    <source>
        <dbReference type="Pfam" id="PF13087"/>
    </source>
</evidence>
<evidence type="ECO:0000313" key="6">
    <source>
        <dbReference type="EMBL" id="MBB2890647.1"/>
    </source>
</evidence>
<feature type="domain" description="Swt1-like HEPN" evidence="4">
    <location>
        <begin position="12"/>
        <end position="97"/>
    </location>
</feature>
<feature type="domain" description="DNA2/NAM7 helicase-like C-terminal" evidence="3">
    <location>
        <begin position="1562"/>
        <end position="1758"/>
    </location>
</feature>
<dbReference type="InterPro" id="IPR025103">
    <property type="entry name" value="DUF4011"/>
</dbReference>
<dbReference type="Gene3D" id="3.10.620.30">
    <property type="match status" value="1"/>
</dbReference>
<keyword evidence="7" id="KW-1185">Reference proteome</keyword>
<dbReference type="InterPro" id="IPR049468">
    <property type="entry name" value="Restrct_endonuc-II-like_dom"/>
</dbReference>
<evidence type="ECO:0008006" key="8">
    <source>
        <dbReference type="Google" id="ProtNLM"/>
    </source>
</evidence>
<gene>
    <name evidence="6" type="ORF">FHU39_000631</name>
</gene>
<accession>A0A839MZT8</accession>
<dbReference type="PANTHER" id="PTHR10887:SF495">
    <property type="entry name" value="HELICASE SENATAXIN ISOFORM X1-RELATED"/>
    <property type="match status" value="1"/>
</dbReference>
<dbReference type="SUPFAM" id="SSF52540">
    <property type="entry name" value="P-loop containing nucleoside triphosphate hydrolases"/>
    <property type="match status" value="1"/>
</dbReference>
<feature type="domain" description="DNA2/NAM7 helicase helicase" evidence="2">
    <location>
        <begin position="867"/>
        <end position="956"/>
    </location>
</feature>
<dbReference type="Pfam" id="PF18731">
    <property type="entry name" value="HEPN_Swt1"/>
    <property type="match status" value="1"/>
</dbReference>
<name>A0A839MZT8_9MICO</name>
<dbReference type="Pfam" id="PF18741">
    <property type="entry name" value="MTES_1575"/>
    <property type="match status" value="1"/>
</dbReference>
<proteinExistence type="predicted"/>
<dbReference type="Gene3D" id="3.40.50.300">
    <property type="entry name" value="P-loop containing nucleotide triphosphate hydrolases"/>
    <property type="match status" value="3"/>
</dbReference>
<dbReference type="Pfam" id="PF13086">
    <property type="entry name" value="AAA_11"/>
    <property type="match status" value="2"/>
</dbReference>
<protein>
    <recommendedName>
        <fullName evidence="8">DUF4011 domain-containing protein</fullName>
    </recommendedName>
</protein>
<evidence type="ECO:0000259" key="4">
    <source>
        <dbReference type="Pfam" id="PF18731"/>
    </source>
</evidence>
<sequence>MPIVQSPSGLPWDVYYAKRDETNGRPAGKYSLDDPRFLLLLFIREWQAFQGAVTPVHSAWAREVRDALNRAAHEPESIDTFTAKRAVETMGLLVSNVAQDPAARAELDRLALELDAPATQTPASAPEVAAPEEPAAPQTPAGAEQQVVYGVPAAARQVAGSAPTPQTPAEPDVLDRVELHNALSQVEDVVETPERPEEVDDRPDLGDGLHRIRVDAGPVTATAIYRSNLNYATANQHLSPLQELQLENRSNQAQQVLSVTVDIEGIGDDETGISVGPVDLSPYETHSLTREELSWALDHQAFAELEEARAGRLELQITVGGVAAVGRGEVTLLARDEWDAANTPELLAAFVTPNQPEITALLAEASDLLQQRTDNPSFVGYQDDEERVIDTAHCIYDAIRARGIRYATPPASFETTGQKVRRPEDVLGERWGTCLDLSVLYASALEAAGINPVIVMLKDHAFAGFLSEEVKLVELATSSKEQIQNIARSGMLVPVELTGATAGQDVTFDAARRSTERYWDQDLDDVRFVLDVAACRRRIRPLPRVRRDGDTVIIEVQRPAAMTLPTTHRPETRASRRTSYPQRVERWRSALLDLSFRNPLLKLSDRGALKLHIPERALGPFEDILSSGQALTFTAGLELQDSVYQGQSDIRRVEDQNVAEILDREGLVHAIQTQERLGKSLDSLRRRAKTVFEETGSNNLFLTLGALRWKDNSGRDALAPLFLLPVHLEGRKGSTYRVISEGDTAHLPNYCLIEKLHRDYEIDIPELSTPPRDDSGIDVPAILQAVRRAMTLAGQPFTVESDVRLAILQFSTLEMWRDVSNEWQRFMSNSVVKHLVETPTETYVDQVPTPEVSELTEAEEHLPVPTDGSQLEAIRWAREGRTFVLEGPPGTGKSQTITNMIANALAHGRTVLFVAEKQAALEVVRRRLDGAGLGPLTLDLHGKDQSIKHVRAQLEQAWDYTAEGDDRYDSARRRLKTQVQDLADYAGRLHQPGPAGISLWQAHERVLHHSGPIFGDFVVPAQVVTGQRSLENVFEAVRATQQSLRTIEGRLSDQPWSLAGPGSATPDFGAISAAVQRLGATRNGLPPKVVELISDTSPTQLRTLVDAVQKLAAEPRLALPQAQSANWAQDLHRLSGELDDYQRRYAQVLPYLTPAAKSANVPMLRANLVAAQNAGALKRGRLLKTATAQIAALWTGMPISEAQVHRFLNDVEQVQRDGQQLFHRFVQTLPGERTPDVEHGGRQVQEMANAVDRWRGMDVGATNSAKIRAYVAAVGTGQASPPHDAQALRAFSESWQGLLQVLGASDSSLDGWRRDRSLLAALDASMPSWAESMRQGHTGSLTRLQTAQADLQRLRDTGFGELSDQLSDGRIPPDGLVELVEAKVVRAVEAQRLDETGMVAFQVKHRNDSIRDLAAAGHEARERARSAIPHLVRTTRKVDTRHPSNDLAALRREFQRKRGGSIRELMTNHVSALLKLTPCLLMSPASVARYIPAESMTFDLVIFDEASQIRVADAVGALGRSRSAVIVGDSQQMPPTSMFRSATDFEEDNPDADGAVVPVDQDSILKECVDSNIERLRLTWHYRSRDESLIAFSNRAYYRDELATFPTQPGNVGGSTSGVHFRWVGGHYDGGTGASRTNQMEADAIVEEISSRLEADPEVSIGVVTLNSQQRDLILDKLEAMPGRVRRAFNREVDPIFVKNLENVQGDERDVILFSLAFSPDPKTGVLRLNFGPVMTDGGERRLNVAITRARHEVVLFSSFQPEDIDLSRTSSVGLRDLRQYLLFARDHGAEDAEFPSTTTISTGHSSDVAEKLRAAGLDVVESLGMSGFKVDLAVRQPGAESWLAVLLDGPGWARRRTASDRDVLPAAILSENMGWPAVERVWLPGWIRNRDAVVQRIKTAAEDVATRPAPDPESASTPRAGADTESVAETTQDEDHPSDAPNIRVASLAGDTAPAETLGGSWHHEEIRLPRHTGSEPGSRTDRSEVRAVPFRDARSDEVILDGALDRLDDAETRAQVRMRLEELVAAEGPIEAQLLAMLVGRSFGLMRVRQARTDELLAMVPDSRRHRDGDHEFIWPDGVTPDGYQLVRVSEDVAPRSIDQISRVELRNAVRHALDEPRGMRRDELRHEVMGLFGFRREGGHIRARLDEAIDTLAANGELHATGGFVLLND</sequence>
<feature type="region of interest" description="Disordered" evidence="1">
    <location>
        <begin position="185"/>
        <end position="210"/>
    </location>
</feature>
<dbReference type="RefSeq" id="WP_183318912.1">
    <property type="nucleotide sequence ID" value="NZ_JACHVQ010000001.1"/>
</dbReference>
<evidence type="ECO:0000259" key="2">
    <source>
        <dbReference type="Pfam" id="PF13086"/>
    </source>
</evidence>
<evidence type="ECO:0000256" key="1">
    <source>
        <dbReference type="SAM" id="MobiDB-lite"/>
    </source>
</evidence>
<feature type="region of interest" description="Disordered" evidence="1">
    <location>
        <begin position="119"/>
        <end position="144"/>
    </location>
</feature>
<dbReference type="Pfam" id="PF13195">
    <property type="entry name" value="DUF4011"/>
    <property type="match status" value="1"/>
</dbReference>
<dbReference type="EMBL" id="JACHVQ010000001">
    <property type="protein sequence ID" value="MBB2890647.1"/>
    <property type="molecule type" value="Genomic_DNA"/>
</dbReference>
<organism evidence="6 7">
    <name type="scientific">Flexivirga oryzae</name>
    <dbReference type="NCBI Taxonomy" id="1794944"/>
    <lineage>
        <taxon>Bacteria</taxon>
        <taxon>Bacillati</taxon>
        <taxon>Actinomycetota</taxon>
        <taxon>Actinomycetes</taxon>
        <taxon>Micrococcales</taxon>
        <taxon>Dermacoccaceae</taxon>
        <taxon>Flexivirga</taxon>
    </lineage>
</organism>
<dbReference type="InterPro" id="IPR045055">
    <property type="entry name" value="DNA2/NAM7-like"/>
</dbReference>
<evidence type="ECO:0000313" key="7">
    <source>
        <dbReference type="Proteomes" id="UP000559182"/>
    </source>
</evidence>
<feature type="region of interest" description="Disordered" evidence="1">
    <location>
        <begin position="1902"/>
        <end position="1986"/>
    </location>
</feature>
<comment type="caution">
    <text evidence="6">The sequence shown here is derived from an EMBL/GenBank/DDBJ whole genome shotgun (WGS) entry which is preliminary data.</text>
</comment>
<dbReference type="Pfam" id="PF13087">
    <property type="entry name" value="AAA_12"/>
    <property type="match status" value="1"/>
</dbReference>
<feature type="domain" description="DNA2/NAM7 helicase helicase" evidence="2">
    <location>
        <begin position="1403"/>
        <end position="1537"/>
    </location>
</feature>
<reference evidence="6 7" key="1">
    <citation type="submission" date="2020-08" db="EMBL/GenBank/DDBJ databases">
        <title>Sequencing the genomes of 1000 actinobacteria strains.</title>
        <authorList>
            <person name="Klenk H.-P."/>
        </authorList>
    </citation>
    <scope>NUCLEOTIDE SEQUENCE [LARGE SCALE GENOMIC DNA]</scope>
    <source>
        <strain evidence="6 7">DSM 105369</strain>
    </source>
</reference>
<dbReference type="InterPro" id="IPR041650">
    <property type="entry name" value="HEPN_Swt1"/>
</dbReference>
<dbReference type="InterPro" id="IPR027417">
    <property type="entry name" value="P-loop_NTPase"/>
</dbReference>
<evidence type="ECO:0000259" key="5">
    <source>
        <dbReference type="Pfam" id="PF18741"/>
    </source>
</evidence>
<dbReference type="GO" id="GO:0004386">
    <property type="term" value="F:helicase activity"/>
    <property type="evidence" value="ECO:0007669"/>
    <property type="project" value="InterPro"/>
</dbReference>
<dbReference type="InterPro" id="IPR047187">
    <property type="entry name" value="SF1_C_Upf1"/>
</dbReference>
<feature type="domain" description="Restriction endonuclease type II-like" evidence="5">
    <location>
        <begin position="1807"/>
        <end position="1899"/>
    </location>
</feature>